<evidence type="ECO:0000313" key="10">
    <source>
        <dbReference type="EMBL" id="OGZ17602.1"/>
    </source>
</evidence>
<name>A0A1G2DW29_9BACT</name>
<dbReference type="InterPro" id="IPR050250">
    <property type="entry name" value="Macrolide_Exporter_MacB"/>
</dbReference>
<accession>A0A1G2DW29</accession>
<feature type="transmembrane region" description="Helical" evidence="7">
    <location>
        <begin position="364"/>
        <end position="386"/>
    </location>
</feature>
<evidence type="ECO:0000256" key="4">
    <source>
        <dbReference type="ARBA" id="ARBA00022989"/>
    </source>
</evidence>
<dbReference type="Pfam" id="PF12704">
    <property type="entry name" value="MacB_PCD"/>
    <property type="match status" value="1"/>
</dbReference>
<evidence type="ECO:0000256" key="2">
    <source>
        <dbReference type="ARBA" id="ARBA00022475"/>
    </source>
</evidence>
<evidence type="ECO:0000256" key="6">
    <source>
        <dbReference type="ARBA" id="ARBA00038076"/>
    </source>
</evidence>
<feature type="domain" description="MacB-like periplasmic core" evidence="9">
    <location>
        <begin position="20"/>
        <end position="235"/>
    </location>
</feature>
<keyword evidence="2" id="KW-1003">Cell membrane</keyword>
<comment type="caution">
    <text evidence="10">The sequence shown here is derived from an EMBL/GenBank/DDBJ whole genome shotgun (WGS) entry which is preliminary data.</text>
</comment>
<reference evidence="10 11" key="1">
    <citation type="journal article" date="2016" name="Nat. Commun.">
        <title>Thousands of microbial genomes shed light on interconnected biogeochemical processes in an aquifer system.</title>
        <authorList>
            <person name="Anantharaman K."/>
            <person name="Brown C.T."/>
            <person name="Hug L.A."/>
            <person name="Sharon I."/>
            <person name="Castelle C.J."/>
            <person name="Probst A.J."/>
            <person name="Thomas B.C."/>
            <person name="Singh A."/>
            <person name="Wilkins M.J."/>
            <person name="Karaoz U."/>
            <person name="Brodie E.L."/>
            <person name="Williams K.H."/>
            <person name="Hubbard S.S."/>
            <person name="Banfield J.F."/>
        </authorList>
    </citation>
    <scope>NUCLEOTIDE SEQUENCE [LARGE SCALE GENOMIC DNA]</scope>
</reference>
<proteinExistence type="inferred from homology"/>
<feature type="domain" description="ABC3 transporter permease C-terminal" evidence="8">
    <location>
        <begin position="278"/>
        <end position="396"/>
    </location>
</feature>
<dbReference type="GO" id="GO:0022857">
    <property type="term" value="F:transmembrane transporter activity"/>
    <property type="evidence" value="ECO:0007669"/>
    <property type="project" value="TreeGrafter"/>
</dbReference>
<gene>
    <name evidence="10" type="ORF">A2V72_02375</name>
</gene>
<dbReference type="PANTHER" id="PTHR30572:SF4">
    <property type="entry name" value="ABC TRANSPORTER PERMEASE YTRF"/>
    <property type="match status" value="1"/>
</dbReference>
<feature type="transmembrane region" description="Helical" evidence="7">
    <location>
        <begin position="21"/>
        <end position="40"/>
    </location>
</feature>
<dbReference type="Pfam" id="PF02687">
    <property type="entry name" value="FtsX"/>
    <property type="match status" value="1"/>
</dbReference>
<keyword evidence="4 7" id="KW-1133">Transmembrane helix</keyword>
<feature type="transmembrane region" description="Helical" evidence="7">
    <location>
        <begin position="269"/>
        <end position="296"/>
    </location>
</feature>
<evidence type="ECO:0000256" key="5">
    <source>
        <dbReference type="ARBA" id="ARBA00023136"/>
    </source>
</evidence>
<feature type="transmembrane region" description="Helical" evidence="7">
    <location>
        <begin position="317"/>
        <end position="344"/>
    </location>
</feature>
<evidence type="ECO:0000259" key="9">
    <source>
        <dbReference type="Pfam" id="PF12704"/>
    </source>
</evidence>
<keyword evidence="3 7" id="KW-0812">Transmembrane</keyword>
<dbReference type="InterPro" id="IPR025857">
    <property type="entry name" value="MacB_PCD"/>
</dbReference>
<evidence type="ECO:0000313" key="11">
    <source>
        <dbReference type="Proteomes" id="UP000178893"/>
    </source>
</evidence>
<keyword evidence="5 7" id="KW-0472">Membrane</keyword>
<evidence type="ECO:0000259" key="8">
    <source>
        <dbReference type="Pfam" id="PF02687"/>
    </source>
</evidence>
<dbReference type="EMBL" id="MHLW01000031">
    <property type="protein sequence ID" value="OGZ17602.1"/>
    <property type="molecule type" value="Genomic_DNA"/>
</dbReference>
<sequence length="403" mass="43789">MNKEYLKIAIRSLRRSPVRSWLTMIGVVIGVFLIISLLSLSEGIKEAMLQQLNMMGKDLIIIMPGEINDMATMMAGGLELTKDDIKAIKGADGVDKIVPMNYKAEAVRHEGRVKTVLINGVSLEDGMDLLKSDMGWDLTEGQWPVVGKKELIVAKAVPEDLFPGMKVGDEVSIRGKNFRVAGILKSLGNKQDDSTITMDLDFFIEVTGEREGAKAVMAKVKPGYLVDDVVKNIEDNLNESRKRRRGEDLPSFSVLSSEKISDIVGNVMAIIQAAIFGFASIAIIVGGIGIMNTMYTSVHERIREIGIMKAVGAKGRTITTIFLIESGFFGLFGGLGGIILGLGLAKLAEFAVQTTGTFYLKASITPQLILFSLAFSFLIGCIAGYLPSRSASKLKPVDALRYE</sequence>
<evidence type="ECO:0000256" key="1">
    <source>
        <dbReference type="ARBA" id="ARBA00004651"/>
    </source>
</evidence>
<dbReference type="InterPro" id="IPR003838">
    <property type="entry name" value="ABC3_permease_C"/>
</dbReference>
<dbReference type="PANTHER" id="PTHR30572">
    <property type="entry name" value="MEMBRANE COMPONENT OF TRANSPORTER-RELATED"/>
    <property type="match status" value="1"/>
</dbReference>
<comment type="similarity">
    <text evidence="6">Belongs to the ABC-4 integral membrane protein family.</text>
</comment>
<evidence type="ECO:0000256" key="3">
    <source>
        <dbReference type="ARBA" id="ARBA00022692"/>
    </source>
</evidence>
<organism evidence="10 11">
    <name type="scientific">Candidatus Nealsonbacteria bacterium RBG_13_37_56</name>
    <dbReference type="NCBI Taxonomy" id="1801661"/>
    <lineage>
        <taxon>Bacteria</taxon>
        <taxon>Candidatus Nealsoniibacteriota</taxon>
    </lineage>
</organism>
<comment type="subcellular location">
    <subcellularLocation>
        <location evidence="1">Cell membrane</location>
        <topology evidence="1">Multi-pass membrane protein</topology>
    </subcellularLocation>
</comment>
<dbReference type="Proteomes" id="UP000178893">
    <property type="component" value="Unassembled WGS sequence"/>
</dbReference>
<dbReference type="GO" id="GO:0005886">
    <property type="term" value="C:plasma membrane"/>
    <property type="evidence" value="ECO:0007669"/>
    <property type="project" value="UniProtKB-SubCell"/>
</dbReference>
<evidence type="ECO:0008006" key="12">
    <source>
        <dbReference type="Google" id="ProtNLM"/>
    </source>
</evidence>
<evidence type="ECO:0000256" key="7">
    <source>
        <dbReference type="SAM" id="Phobius"/>
    </source>
</evidence>
<dbReference type="AlphaFoldDB" id="A0A1G2DW29"/>
<protein>
    <recommendedName>
        <fullName evidence="12">ABC transporter permease</fullName>
    </recommendedName>
</protein>